<keyword evidence="8 11" id="KW-0648">Protein biosynthesis</keyword>
<protein>
    <recommendedName>
        <fullName evidence="11">Arginine--tRNA ligase</fullName>
        <ecNumber evidence="11">6.1.1.19</ecNumber>
    </recommendedName>
    <alternativeName>
        <fullName evidence="11">Arginyl-tRNA synthetase</fullName>
        <shortName evidence="11">ArgRS</shortName>
    </alternativeName>
</protein>
<dbReference type="InterPro" id="IPR014729">
    <property type="entry name" value="Rossmann-like_a/b/a_fold"/>
</dbReference>
<dbReference type="Gene3D" id="3.30.1360.70">
    <property type="entry name" value="Arginyl tRNA synthetase N-terminal domain"/>
    <property type="match status" value="1"/>
</dbReference>
<dbReference type="Gene3D" id="1.10.730.10">
    <property type="entry name" value="Isoleucyl-tRNA Synthetase, Domain 1"/>
    <property type="match status" value="1"/>
</dbReference>
<feature type="short sequence motif" description="'HIGH' region" evidence="11">
    <location>
        <begin position="136"/>
        <end position="146"/>
    </location>
</feature>
<reference evidence="16" key="1">
    <citation type="submission" date="2015-07" db="EMBL/GenBank/DDBJ databases">
        <title>Complete Genome of Thermincola ferriacetica strain Z-0001T.</title>
        <authorList>
            <person name="Lusk B."/>
            <person name="Badalamenti J.P."/>
            <person name="Parameswaran P."/>
            <person name="Bond D.R."/>
            <person name="Torres C.I."/>
        </authorList>
    </citation>
    <scope>NUCLEOTIDE SEQUENCE [LARGE SCALE GENOMIC DNA]</scope>
    <source>
        <strain evidence="16">Z-0001</strain>
    </source>
</reference>
<sequence length="561" mass="63051">MKSVLERLKDNLIEVIKIAVIKAKEAGDISFEEIPDFVLEVPRERGHGDFATNIAMLLTRQARMAPRQIAEAIVKQLDKSDLPIVNIEVAGPGFINFYLSAEWLYDVLPEIEDQGAKYGYSSVGNGLKVQVEFVSANPTGLLHMGNARGAALGDSMASLLAAAGFDVQREFYINDAGNQIENFGKSLEARYFQLLGRDVAFPEDGYHGQDIIDTVQGIIDREGNKYLSLDSRLRRELLVKEALNEKLDGIRKSLADFGVKYDVWFSEQTLHDSGAVEQVLNELREKGYIYEHEGALWFKATEFGDEKDEVVVRSNGTPTYFAADIAYHKNKFDRGFQWVINIWGADHHGHVNRLKGAMQALGYDPDKLQVVIMQLVRLFRGGEIVRMSKRSGEFVTLDDLVEEVGKDAARYFFVMRSPDSHLDFDMDLAKSKSNDNPVYYIQYAHARICSIFRQVQESGISVPSARNINPAVLKQAAELELLRKLADFPTEVAEAAVNLEPHRMARYLHELAGIFHSFYNSNRVIIEDKDIRDARLVLVKSVQQVLKTGLALLGLTAPESM</sequence>
<dbReference type="PRINTS" id="PR01038">
    <property type="entry name" value="TRNASYNTHARG"/>
</dbReference>
<dbReference type="InterPro" id="IPR005148">
    <property type="entry name" value="Arg-tRNA-synth_N"/>
</dbReference>
<evidence type="ECO:0000256" key="7">
    <source>
        <dbReference type="ARBA" id="ARBA00022840"/>
    </source>
</evidence>
<evidence type="ECO:0000256" key="2">
    <source>
        <dbReference type="ARBA" id="ARBA00005594"/>
    </source>
</evidence>
<evidence type="ECO:0000256" key="6">
    <source>
        <dbReference type="ARBA" id="ARBA00022741"/>
    </source>
</evidence>
<evidence type="ECO:0000313" key="16">
    <source>
        <dbReference type="Proteomes" id="UP000037175"/>
    </source>
</evidence>
<dbReference type="FunFam" id="1.10.730.10:FF:000008">
    <property type="entry name" value="Arginine--tRNA ligase"/>
    <property type="match status" value="1"/>
</dbReference>
<evidence type="ECO:0000256" key="11">
    <source>
        <dbReference type="HAMAP-Rule" id="MF_00123"/>
    </source>
</evidence>
<name>A0A0L6W3W4_9FIRM</name>
<evidence type="ECO:0000256" key="12">
    <source>
        <dbReference type="RuleBase" id="RU363038"/>
    </source>
</evidence>
<evidence type="ECO:0000256" key="1">
    <source>
        <dbReference type="ARBA" id="ARBA00004496"/>
    </source>
</evidence>
<accession>A0A0L6W3W4</accession>
<dbReference type="FunFam" id="3.30.1360.70:FF:000003">
    <property type="entry name" value="Arginine--tRNA ligase"/>
    <property type="match status" value="1"/>
</dbReference>
<dbReference type="Pfam" id="PF00750">
    <property type="entry name" value="tRNA-synt_1d"/>
    <property type="match status" value="1"/>
</dbReference>
<evidence type="ECO:0000256" key="4">
    <source>
        <dbReference type="ARBA" id="ARBA00022490"/>
    </source>
</evidence>
<dbReference type="PROSITE" id="PS00178">
    <property type="entry name" value="AA_TRNA_LIGASE_I"/>
    <property type="match status" value="1"/>
</dbReference>
<dbReference type="GO" id="GO:0004814">
    <property type="term" value="F:arginine-tRNA ligase activity"/>
    <property type="evidence" value="ECO:0007669"/>
    <property type="project" value="UniProtKB-UniRule"/>
</dbReference>
<dbReference type="SMART" id="SM01016">
    <property type="entry name" value="Arg_tRNA_synt_N"/>
    <property type="match status" value="1"/>
</dbReference>
<keyword evidence="9 11" id="KW-0030">Aminoacyl-tRNA synthetase</keyword>
<keyword evidence="7 11" id="KW-0067">ATP-binding</keyword>
<organism evidence="15 16">
    <name type="scientific">Thermincola ferriacetica</name>
    <dbReference type="NCBI Taxonomy" id="281456"/>
    <lineage>
        <taxon>Bacteria</taxon>
        <taxon>Bacillati</taxon>
        <taxon>Bacillota</taxon>
        <taxon>Clostridia</taxon>
        <taxon>Eubacteriales</taxon>
        <taxon>Thermincolaceae</taxon>
        <taxon>Thermincola</taxon>
    </lineage>
</organism>
<dbReference type="NCBIfam" id="TIGR00456">
    <property type="entry name" value="argS"/>
    <property type="match status" value="1"/>
</dbReference>
<comment type="similarity">
    <text evidence="2 11 12">Belongs to the class-I aminoacyl-tRNA synthetase family.</text>
</comment>
<feature type="domain" description="Arginyl tRNA synthetase N-terminal" evidence="14">
    <location>
        <begin position="10"/>
        <end position="99"/>
    </location>
</feature>
<dbReference type="Pfam" id="PF03485">
    <property type="entry name" value="Arg_tRNA_synt_N"/>
    <property type="match status" value="1"/>
</dbReference>
<dbReference type="SMART" id="SM00836">
    <property type="entry name" value="DALR_1"/>
    <property type="match status" value="1"/>
</dbReference>
<dbReference type="InterPro" id="IPR001412">
    <property type="entry name" value="aa-tRNA-synth_I_CS"/>
</dbReference>
<comment type="catalytic activity">
    <reaction evidence="10 11">
        <text>tRNA(Arg) + L-arginine + ATP = L-arginyl-tRNA(Arg) + AMP + diphosphate</text>
        <dbReference type="Rhea" id="RHEA:20301"/>
        <dbReference type="Rhea" id="RHEA-COMP:9658"/>
        <dbReference type="Rhea" id="RHEA-COMP:9673"/>
        <dbReference type="ChEBI" id="CHEBI:30616"/>
        <dbReference type="ChEBI" id="CHEBI:32682"/>
        <dbReference type="ChEBI" id="CHEBI:33019"/>
        <dbReference type="ChEBI" id="CHEBI:78442"/>
        <dbReference type="ChEBI" id="CHEBI:78513"/>
        <dbReference type="ChEBI" id="CHEBI:456215"/>
        <dbReference type="EC" id="6.1.1.19"/>
    </reaction>
</comment>
<dbReference type="PANTHER" id="PTHR11956">
    <property type="entry name" value="ARGINYL-TRNA SYNTHETASE"/>
    <property type="match status" value="1"/>
</dbReference>
<dbReference type="AlphaFoldDB" id="A0A0L6W3W4"/>
<dbReference type="Gene3D" id="3.40.50.620">
    <property type="entry name" value="HUPs"/>
    <property type="match status" value="1"/>
</dbReference>
<evidence type="ECO:0000256" key="5">
    <source>
        <dbReference type="ARBA" id="ARBA00022598"/>
    </source>
</evidence>
<dbReference type="InterPro" id="IPR035684">
    <property type="entry name" value="ArgRS_core"/>
</dbReference>
<dbReference type="GO" id="GO:0005524">
    <property type="term" value="F:ATP binding"/>
    <property type="evidence" value="ECO:0007669"/>
    <property type="project" value="UniProtKB-UniRule"/>
</dbReference>
<dbReference type="InterPro" id="IPR036695">
    <property type="entry name" value="Arg-tRNA-synth_N_sf"/>
</dbReference>
<keyword evidence="5 11" id="KW-0436">Ligase</keyword>
<dbReference type="GO" id="GO:0006420">
    <property type="term" value="P:arginyl-tRNA aminoacylation"/>
    <property type="evidence" value="ECO:0007669"/>
    <property type="project" value="UniProtKB-UniRule"/>
</dbReference>
<evidence type="ECO:0000256" key="3">
    <source>
        <dbReference type="ARBA" id="ARBA00011245"/>
    </source>
</evidence>
<feature type="domain" description="DALR anticodon binding" evidence="13">
    <location>
        <begin position="441"/>
        <end position="561"/>
    </location>
</feature>
<keyword evidence="4 11" id="KW-0963">Cytoplasm</keyword>
<dbReference type="InterPro" id="IPR001278">
    <property type="entry name" value="Arg-tRNA-ligase"/>
</dbReference>
<dbReference type="CDD" id="cd07956">
    <property type="entry name" value="Anticodon_Ia_Arg"/>
    <property type="match status" value="1"/>
</dbReference>
<dbReference type="Pfam" id="PF05746">
    <property type="entry name" value="DALR_1"/>
    <property type="match status" value="1"/>
</dbReference>
<dbReference type="InterPro" id="IPR009080">
    <property type="entry name" value="tRNAsynth_Ia_anticodon-bd"/>
</dbReference>
<comment type="subunit">
    <text evidence="3 11">Monomer.</text>
</comment>
<dbReference type="GO" id="GO:0005737">
    <property type="term" value="C:cytoplasm"/>
    <property type="evidence" value="ECO:0007669"/>
    <property type="project" value="UniProtKB-SubCell"/>
</dbReference>
<proteinExistence type="inferred from homology"/>
<evidence type="ECO:0000256" key="10">
    <source>
        <dbReference type="ARBA" id="ARBA00049339"/>
    </source>
</evidence>
<keyword evidence="6 11" id="KW-0547">Nucleotide-binding</keyword>
<dbReference type="FunFam" id="3.40.50.620:FF:000062">
    <property type="entry name" value="Arginine--tRNA ligase"/>
    <property type="match status" value="1"/>
</dbReference>
<dbReference type="InterPro" id="IPR008909">
    <property type="entry name" value="DALR_anticod-bd"/>
</dbReference>
<evidence type="ECO:0000259" key="13">
    <source>
        <dbReference type="SMART" id="SM00836"/>
    </source>
</evidence>
<evidence type="ECO:0000259" key="14">
    <source>
        <dbReference type="SMART" id="SM01016"/>
    </source>
</evidence>
<dbReference type="CDD" id="cd00671">
    <property type="entry name" value="ArgRS_core"/>
    <property type="match status" value="1"/>
</dbReference>
<evidence type="ECO:0000256" key="8">
    <source>
        <dbReference type="ARBA" id="ARBA00022917"/>
    </source>
</evidence>
<dbReference type="SUPFAM" id="SSF47323">
    <property type="entry name" value="Anticodon-binding domain of a subclass of class I aminoacyl-tRNA synthetases"/>
    <property type="match status" value="1"/>
</dbReference>
<dbReference type="EMBL" id="LGTE01000009">
    <property type="protein sequence ID" value="KNZ69779.1"/>
    <property type="molecule type" value="Genomic_DNA"/>
</dbReference>
<comment type="subcellular location">
    <subcellularLocation>
        <location evidence="1 11">Cytoplasm</location>
    </subcellularLocation>
</comment>
<comment type="caution">
    <text evidence="15">The sequence shown here is derived from an EMBL/GenBank/DDBJ whole genome shotgun (WGS) entry which is preliminary data.</text>
</comment>
<dbReference type="RefSeq" id="WP_052217793.1">
    <property type="nucleotide sequence ID" value="NZ_LGTE01000009.1"/>
</dbReference>
<evidence type="ECO:0000313" key="15">
    <source>
        <dbReference type="EMBL" id="KNZ69779.1"/>
    </source>
</evidence>
<dbReference type="PATRIC" id="fig|281456.6.peg.1703"/>
<dbReference type="EC" id="6.1.1.19" evidence="11"/>
<dbReference type="HAMAP" id="MF_00123">
    <property type="entry name" value="Arg_tRNA_synth"/>
    <property type="match status" value="1"/>
</dbReference>
<dbReference type="SUPFAM" id="SSF52374">
    <property type="entry name" value="Nucleotidylyl transferase"/>
    <property type="match status" value="1"/>
</dbReference>
<dbReference type="Proteomes" id="UP000037175">
    <property type="component" value="Unassembled WGS sequence"/>
</dbReference>
<gene>
    <name evidence="11" type="primary">argS</name>
    <name evidence="15" type="ORF">Tfer_1598</name>
</gene>
<evidence type="ECO:0000256" key="9">
    <source>
        <dbReference type="ARBA" id="ARBA00023146"/>
    </source>
</evidence>
<keyword evidence="16" id="KW-1185">Reference proteome</keyword>
<dbReference type="PANTHER" id="PTHR11956:SF5">
    <property type="entry name" value="ARGININE--TRNA LIGASE, CYTOPLASMIC"/>
    <property type="match status" value="1"/>
</dbReference>
<dbReference type="SUPFAM" id="SSF55190">
    <property type="entry name" value="Arginyl-tRNA synthetase (ArgRS), N-terminal 'additional' domain"/>
    <property type="match status" value="1"/>
</dbReference>